<keyword evidence="1" id="KW-0732">Signal</keyword>
<evidence type="ECO:0000313" key="4">
    <source>
        <dbReference type="Proteomes" id="UP000319732"/>
    </source>
</evidence>
<dbReference type="PROSITE" id="PS50914">
    <property type="entry name" value="BON"/>
    <property type="match status" value="2"/>
</dbReference>
<dbReference type="InterPro" id="IPR014004">
    <property type="entry name" value="Transpt-assoc_nodulatn_dom_bac"/>
</dbReference>
<evidence type="ECO:0000259" key="2">
    <source>
        <dbReference type="PROSITE" id="PS50914"/>
    </source>
</evidence>
<accession>A0A545TSK3</accession>
<protein>
    <submittedName>
        <fullName evidence="3">BON domain-containing protein</fullName>
    </submittedName>
</protein>
<dbReference type="Gene3D" id="3.30.1340.30">
    <property type="match status" value="1"/>
</dbReference>
<sequence>MTRTLLTWGIITTCLLGSGCVSVINATSKDPIKPDPGKRTFGTMIDDQRLETIAAVNIKKAHPALNNAHINVTSYNGVLLLTGQVKSAELRTLASETAAKIPKVRQVYNELQVQGKLSILARTNDSWLTTKVKTKLMAHRDISSNRIKVVTENGTVFLMGLLSHAEADRAAEVARTTGGVQKVVKAIEYLN</sequence>
<dbReference type="Pfam" id="PF04972">
    <property type="entry name" value="BON"/>
    <property type="match status" value="2"/>
</dbReference>
<dbReference type="InterPro" id="IPR051686">
    <property type="entry name" value="Lipoprotein_DolP"/>
</dbReference>
<reference evidence="3 4" key="1">
    <citation type="submission" date="2019-06" db="EMBL/GenBank/DDBJ databases">
        <title>Whole genome sequence for Cellvibrionaceae sp. R142.</title>
        <authorList>
            <person name="Wang G."/>
        </authorList>
    </citation>
    <scope>NUCLEOTIDE SEQUENCE [LARGE SCALE GENOMIC DNA]</scope>
    <source>
        <strain evidence="3 4">R142</strain>
    </source>
</reference>
<feature type="domain" description="BON" evidence="2">
    <location>
        <begin position="124"/>
        <end position="191"/>
    </location>
</feature>
<keyword evidence="4" id="KW-1185">Reference proteome</keyword>
<feature type="domain" description="BON" evidence="2">
    <location>
        <begin position="46"/>
        <end position="115"/>
    </location>
</feature>
<dbReference type="InterPro" id="IPR007055">
    <property type="entry name" value="BON_dom"/>
</dbReference>
<dbReference type="AlphaFoldDB" id="A0A545TSK3"/>
<dbReference type="OrthoDB" id="9783990at2"/>
<gene>
    <name evidence="3" type="ORF">FKG94_11085</name>
</gene>
<comment type="caution">
    <text evidence="3">The sequence shown here is derived from an EMBL/GenBank/DDBJ whole genome shotgun (WGS) entry which is preliminary data.</text>
</comment>
<proteinExistence type="predicted"/>
<evidence type="ECO:0000256" key="1">
    <source>
        <dbReference type="ARBA" id="ARBA00022729"/>
    </source>
</evidence>
<dbReference type="Proteomes" id="UP000319732">
    <property type="component" value="Unassembled WGS sequence"/>
</dbReference>
<organism evidence="3 4">
    <name type="scientific">Exilibacterium tricleocarpae</name>
    <dbReference type="NCBI Taxonomy" id="2591008"/>
    <lineage>
        <taxon>Bacteria</taxon>
        <taxon>Pseudomonadati</taxon>
        <taxon>Pseudomonadota</taxon>
        <taxon>Gammaproteobacteria</taxon>
        <taxon>Cellvibrionales</taxon>
        <taxon>Cellvibrionaceae</taxon>
        <taxon>Exilibacterium</taxon>
    </lineage>
</organism>
<dbReference type="PANTHER" id="PTHR34606">
    <property type="entry name" value="BON DOMAIN-CONTAINING PROTEIN"/>
    <property type="match status" value="1"/>
</dbReference>
<dbReference type="RefSeq" id="WP_142904299.1">
    <property type="nucleotide sequence ID" value="NZ_ML660092.1"/>
</dbReference>
<dbReference type="SMART" id="SM00749">
    <property type="entry name" value="BON"/>
    <property type="match status" value="2"/>
</dbReference>
<dbReference type="EMBL" id="VHSG01000010">
    <property type="protein sequence ID" value="TQV80200.1"/>
    <property type="molecule type" value="Genomic_DNA"/>
</dbReference>
<dbReference type="PROSITE" id="PS51257">
    <property type="entry name" value="PROKAR_LIPOPROTEIN"/>
    <property type="match status" value="1"/>
</dbReference>
<evidence type="ECO:0000313" key="3">
    <source>
        <dbReference type="EMBL" id="TQV80200.1"/>
    </source>
</evidence>
<dbReference type="PANTHER" id="PTHR34606:SF4">
    <property type="entry name" value="OUTER MEMBRANE LIPOPROTEIN DOLP"/>
    <property type="match status" value="1"/>
</dbReference>
<name>A0A545TSK3_9GAMM</name>